<reference evidence="2 3" key="1">
    <citation type="submission" date="2017-03" db="EMBL/GenBank/DDBJ databases">
        <title>Genome sequence of Geothermobacter sp. EPR-M, Deep-Sea Iron Reducer.</title>
        <authorList>
            <person name="Tully B."/>
            <person name="Savalia P."/>
            <person name="Abuyen K."/>
            <person name="Baughan C."/>
            <person name="Romero E."/>
            <person name="Ronkowski C."/>
            <person name="Torres B."/>
            <person name="Tremblay J."/>
            <person name="Trujillo A."/>
            <person name="Tyler M."/>
            <person name="Perez-Rodriguez I."/>
            <person name="Amend J."/>
        </authorList>
    </citation>
    <scope>NUCLEOTIDE SEQUENCE [LARGE SCALE GENOMIC DNA]</scope>
    <source>
        <strain evidence="2 3">EPR-M</strain>
    </source>
</reference>
<keyword evidence="3" id="KW-1185">Reference proteome</keyword>
<evidence type="ECO:0000313" key="3">
    <source>
        <dbReference type="Proteomes" id="UP000193136"/>
    </source>
</evidence>
<accession>A0A1X0Y3M3</accession>
<proteinExistence type="inferred from homology"/>
<name>A0A1X0Y3M3_9BACT</name>
<dbReference type="EMBL" id="NAAD01000010">
    <property type="protein sequence ID" value="ORJ59811.1"/>
    <property type="molecule type" value="Genomic_DNA"/>
</dbReference>
<comment type="caution">
    <text evidence="2">The sequence shown here is derived from an EMBL/GenBank/DDBJ whole genome shotgun (WGS) entry which is preliminary data.</text>
</comment>
<gene>
    <name evidence="1" type="primary">smg</name>
    <name evidence="2" type="ORF">B5V00_09045</name>
</gene>
<dbReference type="InterPro" id="IPR007456">
    <property type="entry name" value="Smg"/>
</dbReference>
<dbReference type="STRING" id="1969733.B5V00_09045"/>
<comment type="similarity">
    <text evidence="1">Belongs to the Smg family.</text>
</comment>
<evidence type="ECO:0000313" key="2">
    <source>
        <dbReference type="EMBL" id="ORJ59811.1"/>
    </source>
</evidence>
<dbReference type="PANTHER" id="PTHR38692:SF1">
    <property type="entry name" value="PROTEIN SMG"/>
    <property type="match status" value="1"/>
</dbReference>
<organism evidence="2 3">
    <name type="scientific">Geothermobacter hydrogeniphilus</name>
    <dbReference type="NCBI Taxonomy" id="1969733"/>
    <lineage>
        <taxon>Bacteria</taxon>
        <taxon>Pseudomonadati</taxon>
        <taxon>Thermodesulfobacteriota</taxon>
        <taxon>Desulfuromonadia</taxon>
        <taxon>Desulfuromonadales</taxon>
        <taxon>Geothermobacteraceae</taxon>
        <taxon>Geothermobacter</taxon>
    </lineage>
</organism>
<sequence length="162" mass="18870">MEQETPVRDRVLAIVSLIAQYVMEEPELFNERDIVEQLLEEGFEAEEIDAAFSWMERLSFVDERRSGDLGLSEPTYRVFTGEETQQLSCEARGFLVRLRALGILNDDLQEEIIDKAVQLSEDEVSLKEIKALTALTLFSRSQANWQREVDCFMEDDWSRLYH</sequence>
<evidence type="ECO:0000256" key="1">
    <source>
        <dbReference type="HAMAP-Rule" id="MF_00598"/>
    </source>
</evidence>
<protein>
    <recommendedName>
        <fullName evidence="1">Protein Smg homolog</fullName>
    </recommendedName>
</protein>
<dbReference type="OrthoDB" id="5401951at2"/>
<dbReference type="HAMAP" id="MF_00598">
    <property type="entry name" value="Smg"/>
    <property type="match status" value="1"/>
</dbReference>
<dbReference type="AlphaFoldDB" id="A0A1X0Y3M3"/>
<dbReference type="Pfam" id="PF04361">
    <property type="entry name" value="DUF494"/>
    <property type="match status" value="1"/>
</dbReference>
<dbReference type="PANTHER" id="PTHR38692">
    <property type="entry name" value="PROTEIN SMG"/>
    <property type="match status" value="1"/>
</dbReference>
<dbReference type="Proteomes" id="UP000193136">
    <property type="component" value="Unassembled WGS sequence"/>
</dbReference>